<proteinExistence type="predicted"/>
<organism evidence="1 2">
    <name type="scientific">Nonomuraea endophytica</name>
    <dbReference type="NCBI Taxonomy" id="714136"/>
    <lineage>
        <taxon>Bacteria</taxon>
        <taxon>Bacillati</taxon>
        <taxon>Actinomycetota</taxon>
        <taxon>Actinomycetes</taxon>
        <taxon>Streptosporangiales</taxon>
        <taxon>Streptosporangiaceae</taxon>
        <taxon>Nonomuraea</taxon>
    </lineage>
</organism>
<protein>
    <submittedName>
        <fullName evidence="1">Uncharacterized protein</fullName>
    </submittedName>
</protein>
<dbReference type="RefSeq" id="WP_184958578.1">
    <property type="nucleotide sequence ID" value="NZ_JACHIN010000001.1"/>
</dbReference>
<accession>A0A7W7ZX87</accession>
<keyword evidence="2" id="KW-1185">Reference proteome</keyword>
<evidence type="ECO:0000313" key="1">
    <source>
        <dbReference type="EMBL" id="MBB5075496.1"/>
    </source>
</evidence>
<comment type="caution">
    <text evidence="1">The sequence shown here is derived from an EMBL/GenBank/DDBJ whole genome shotgun (WGS) entry which is preliminary data.</text>
</comment>
<dbReference type="Proteomes" id="UP000568380">
    <property type="component" value="Unassembled WGS sequence"/>
</dbReference>
<evidence type="ECO:0000313" key="2">
    <source>
        <dbReference type="Proteomes" id="UP000568380"/>
    </source>
</evidence>
<sequence length="108" mass="12321">MLDGIYAGEEQVFRFYPDGLVLDVLVRPAATPQSGALIATWLRREDPPASVHTARYTRDGGAYTFETRGHLRDEQVVVQVTKAKDHLVVDRRDGGRPRRNLRFDRIFP</sequence>
<reference evidence="1 2" key="1">
    <citation type="submission" date="2020-08" db="EMBL/GenBank/DDBJ databases">
        <title>Genomic Encyclopedia of Type Strains, Phase IV (KMG-IV): sequencing the most valuable type-strain genomes for metagenomic binning, comparative biology and taxonomic classification.</title>
        <authorList>
            <person name="Goeker M."/>
        </authorList>
    </citation>
    <scope>NUCLEOTIDE SEQUENCE [LARGE SCALE GENOMIC DNA]</scope>
    <source>
        <strain evidence="1 2">DSM 45385</strain>
    </source>
</reference>
<gene>
    <name evidence="1" type="ORF">HNR40_000942</name>
</gene>
<dbReference type="AlphaFoldDB" id="A0A7W7ZX87"/>
<name>A0A7W7ZX87_9ACTN</name>
<dbReference type="EMBL" id="JACHIN010000001">
    <property type="protein sequence ID" value="MBB5075496.1"/>
    <property type="molecule type" value="Genomic_DNA"/>
</dbReference>